<evidence type="ECO:0000313" key="2">
    <source>
        <dbReference type="EMBL" id="ADW21850.1"/>
    </source>
</evidence>
<dbReference type="Proteomes" id="UP000008087">
    <property type="component" value="Chromosome"/>
</dbReference>
<organism evidence="2 3">
    <name type="scientific">Thermus scotoductus (strain ATCC 700910 / SA-01)</name>
    <dbReference type="NCBI Taxonomy" id="743525"/>
    <lineage>
        <taxon>Bacteria</taxon>
        <taxon>Thermotogati</taxon>
        <taxon>Deinococcota</taxon>
        <taxon>Deinococci</taxon>
        <taxon>Thermales</taxon>
        <taxon>Thermaceae</taxon>
        <taxon>Thermus</taxon>
    </lineage>
</organism>
<reference evidence="3" key="1">
    <citation type="submission" date="2010-03" db="EMBL/GenBank/DDBJ databases">
        <title>The genome sequence of Thermus scotoductus SA-01.</title>
        <authorList>
            <person name="Gounder K."/>
            <person name="Liesegang H."/>
            <person name="Brzuszkiewicz E."/>
            <person name="Wollherr A."/>
            <person name="Daniel R."/>
            <person name="Gottschalk G."/>
            <person name="van Heerden E."/>
            <person name="Litthauer D."/>
        </authorList>
    </citation>
    <scope>NUCLEOTIDE SEQUENCE [LARGE SCALE GENOMIC DNA]</scope>
    <source>
        <strain evidence="3">ATCC 700910 / SA-01</strain>
    </source>
</reference>
<reference evidence="2 3" key="2">
    <citation type="journal article" date="2011" name="BMC Genomics">
        <title>Sequence of the hyperplastic genome of the naturally competent Thermus scotoductus SA-01.</title>
        <authorList>
            <person name="Gounder K."/>
            <person name="Brzuszkiewicz E."/>
            <person name="Liesegang H."/>
            <person name="Wollherr A."/>
            <person name="Daniel R."/>
            <person name="Gottschalk G."/>
            <person name="Reva O."/>
            <person name="Kumwenda B."/>
            <person name="Srivastava M."/>
            <person name="Bricio C."/>
            <person name="Berenguer J."/>
            <person name="van Heerden E."/>
            <person name="Litthauer D."/>
        </authorList>
    </citation>
    <scope>NUCLEOTIDE SEQUENCE [LARGE SCALE GENOMIC DNA]</scope>
    <source>
        <strain evidence="3">ATCC 700910 / SA-01</strain>
    </source>
</reference>
<proteinExistence type="predicted"/>
<sequence>MTPWTHRVTRQRILSRSSLPRSPGPSRGEGQGELRGL</sequence>
<feature type="region of interest" description="Disordered" evidence="1">
    <location>
        <begin position="1"/>
        <end position="37"/>
    </location>
</feature>
<accession>E8PQR8</accession>
<gene>
    <name evidence="2" type="ordered locus">TSC_c12300</name>
</gene>
<protein>
    <submittedName>
        <fullName evidence="2">Uncharacterized protein</fullName>
    </submittedName>
</protein>
<evidence type="ECO:0000313" key="3">
    <source>
        <dbReference type="Proteomes" id="UP000008087"/>
    </source>
</evidence>
<dbReference type="HOGENOM" id="CLU_3349810_0_0_0"/>
<name>E8PQR8_THESS</name>
<feature type="compositionally biased region" description="Low complexity" evidence="1">
    <location>
        <begin position="11"/>
        <end position="26"/>
    </location>
</feature>
<dbReference type="AlphaFoldDB" id="E8PQR8"/>
<dbReference type="EMBL" id="CP001962">
    <property type="protein sequence ID" value="ADW21850.1"/>
    <property type="molecule type" value="Genomic_DNA"/>
</dbReference>
<evidence type="ECO:0000256" key="1">
    <source>
        <dbReference type="SAM" id="MobiDB-lite"/>
    </source>
</evidence>
<dbReference type="KEGG" id="tsc:TSC_c12300"/>